<dbReference type="InterPro" id="IPR012902">
    <property type="entry name" value="N_methyl_site"/>
</dbReference>
<keyword evidence="3" id="KW-1185">Reference proteome</keyword>
<dbReference type="EMBL" id="SLWV01000003">
    <property type="protein sequence ID" value="TCO79170.1"/>
    <property type="molecule type" value="Genomic_DNA"/>
</dbReference>
<sequence length="146" mass="15609">MIQKNNKRLKNRKGFTLVELIVVIAILGILAAMVAPKFGGITDNAKTAADDQLGAIIRNAAAIDIASGNIVVKKATHVNVTYNSTTSKLIYAIVTGESLYGKDGATALTEDSFKTLIDKMVTDTPLQKKQILEIIIDASGNVSYTK</sequence>
<gene>
    <name evidence="2" type="ORF">EV214_103223</name>
</gene>
<evidence type="ECO:0000313" key="2">
    <source>
        <dbReference type="EMBL" id="TCO79170.1"/>
    </source>
</evidence>
<reference evidence="2 3" key="1">
    <citation type="submission" date="2019-03" db="EMBL/GenBank/DDBJ databases">
        <title>Genomic Encyclopedia of Type Strains, Phase IV (KMG-IV): sequencing the most valuable type-strain genomes for metagenomic binning, comparative biology and taxonomic classification.</title>
        <authorList>
            <person name="Goeker M."/>
        </authorList>
    </citation>
    <scope>NUCLEOTIDE SEQUENCE [LARGE SCALE GENOMIC DNA]</scope>
    <source>
        <strain evidence="2 3">DSM 102940</strain>
    </source>
</reference>
<keyword evidence="1" id="KW-1133">Transmembrane helix</keyword>
<name>A0A4V2SCF1_9FIRM</name>
<dbReference type="Proteomes" id="UP000294919">
    <property type="component" value="Unassembled WGS sequence"/>
</dbReference>
<dbReference type="PANTHER" id="PTHR30093">
    <property type="entry name" value="GENERAL SECRETION PATHWAY PROTEIN G"/>
    <property type="match status" value="1"/>
</dbReference>
<organism evidence="2 3">
    <name type="scientific">Marinisporobacter balticus</name>
    <dbReference type="NCBI Taxonomy" id="2018667"/>
    <lineage>
        <taxon>Bacteria</taxon>
        <taxon>Bacillati</taxon>
        <taxon>Bacillota</taxon>
        <taxon>Clostridia</taxon>
        <taxon>Peptostreptococcales</taxon>
        <taxon>Thermotaleaceae</taxon>
        <taxon>Marinisporobacter</taxon>
    </lineage>
</organism>
<keyword evidence="1" id="KW-0472">Membrane</keyword>
<dbReference type="InterPro" id="IPR045584">
    <property type="entry name" value="Pilin-like"/>
</dbReference>
<keyword evidence="1" id="KW-0812">Transmembrane</keyword>
<dbReference type="PROSITE" id="PS00409">
    <property type="entry name" value="PROKAR_NTER_METHYL"/>
    <property type="match status" value="1"/>
</dbReference>
<evidence type="ECO:0000256" key="1">
    <source>
        <dbReference type="SAM" id="Phobius"/>
    </source>
</evidence>
<proteinExistence type="predicted"/>
<dbReference type="Pfam" id="PF07963">
    <property type="entry name" value="N_methyl"/>
    <property type="match status" value="1"/>
</dbReference>
<protein>
    <submittedName>
        <fullName evidence="2">Prepilin-type N-terminal cleavage/methylation domain-containing protein</fullName>
    </submittedName>
</protein>
<comment type="caution">
    <text evidence="2">The sequence shown here is derived from an EMBL/GenBank/DDBJ whole genome shotgun (WGS) entry which is preliminary data.</text>
</comment>
<dbReference type="SUPFAM" id="SSF54523">
    <property type="entry name" value="Pili subunits"/>
    <property type="match status" value="1"/>
</dbReference>
<dbReference type="NCBIfam" id="TIGR02532">
    <property type="entry name" value="IV_pilin_GFxxxE"/>
    <property type="match status" value="1"/>
</dbReference>
<evidence type="ECO:0000313" key="3">
    <source>
        <dbReference type="Proteomes" id="UP000294919"/>
    </source>
</evidence>
<accession>A0A4V2SCF1</accession>
<dbReference type="RefSeq" id="WP_243116544.1">
    <property type="nucleotide sequence ID" value="NZ_SLWV01000003.1"/>
</dbReference>
<dbReference type="Gene3D" id="3.30.700.10">
    <property type="entry name" value="Glycoprotein, Type 4 Pilin"/>
    <property type="match status" value="1"/>
</dbReference>
<feature type="transmembrane region" description="Helical" evidence="1">
    <location>
        <begin position="14"/>
        <end position="35"/>
    </location>
</feature>
<dbReference type="AlphaFoldDB" id="A0A4V2SCF1"/>